<dbReference type="AlphaFoldDB" id="A0A9N8VDE1"/>
<evidence type="ECO:0000256" key="8">
    <source>
        <dbReference type="ARBA" id="ARBA00022884"/>
    </source>
</evidence>
<comment type="caution">
    <text evidence="17">The sequence shown here is derived from an EMBL/GenBank/DDBJ whole genome shotgun (WGS) entry which is preliminary data.</text>
</comment>
<keyword evidence="18" id="KW-1185">Reference proteome</keyword>
<comment type="similarity">
    <text evidence="10">Belongs to the DEAD box helicase family. DDX55/SPB4 subfamily.</text>
</comment>
<dbReference type="FunFam" id="3.40.50.300:FF:000877">
    <property type="entry name" value="RNA helicase"/>
    <property type="match status" value="1"/>
</dbReference>
<sequence>MSLAPSNAGSWNTLNVKLSQPILDTLMSLGFTEMTPVQSATIPLFMQNKDVVVEAVTGSGKTLAFVIPILEKLICRKNSFHKNEIGALVITPTRELAQQISSVFSIFLKDTSIPLKHSLFIGGGGSSTVKEDLTNFLEIGPDIIIGTPGRLEDLLVGRNGVKSIINTKELEILVLDEADRLLDMGFTQSLTKIIAHLPRQRRTGLFSATMTDALSEIVRAGLRNPMRIVVKVEDLISKNEQRTPSTLQIAYIVCEPHQKLSQLLRLLKAETLAKKFIIYFSTCACVDYFYKIFSKLPQFKQFSIYSLHGQMDIRRRSATYNSFVSLPPTSPALLLCTDVAARGLDVPDVDFVIQMDAPQDPKVFSHRCGRTARAGKDGNAVLFIGKGREEVYIDFLKIRKIPIQQQPYLLADGTPYIIQENAIKGDDDNDSEMIPKQDGDNDIFLNQIRDLVLTDRDYHEKGIRAFVSYIRSYSKHDANYIFRLKDLDFGKVAKGYGLLRMPKMPELKDRQFEFEEVKINMDEYKFLDKAREKKRLKKLAESREKMITTRKRNQNSSVPWSEKQAAKERKINRNDNSSIQIENSEDDDLEMEEEWKELQREERLAKKVKRGQMNKDEFEKEVGNMSEIEEIN</sequence>
<comment type="domain">
    <text evidence="13">The Q motif is unique to and characteristic of the DEAD box family of RNA helicases and controls ATP binding and hydrolysis.</text>
</comment>
<evidence type="ECO:0000259" key="15">
    <source>
        <dbReference type="PROSITE" id="PS51192"/>
    </source>
</evidence>
<comment type="function">
    <text evidence="13">RNA helicase.</text>
</comment>
<dbReference type="InterPro" id="IPR027417">
    <property type="entry name" value="P-loop_NTPase"/>
</dbReference>
<evidence type="ECO:0000256" key="3">
    <source>
        <dbReference type="ARBA" id="ARBA00022552"/>
    </source>
</evidence>
<keyword evidence="7 12" id="KW-0067">ATP-binding</keyword>
<dbReference type="InterPro" id="IPR000629">
    <property type="entry name" value="RNA-helicase_DEAD-box_CS"/>
</dbReference>
<dbReference type="CDD" id="cd18787">
    <property type="entry name" value="SF2_C_DEAD"/>
    <property type="match status" value="1"/>
</dbReference>
<dbReference type="PROSITE" id="PS00039">
    <property type="entry name" value="DEAD_ATP_HELICASE"/>
    <property type="match status" value="1"/>
</dbReference>
<evidence type="ECO:0000256" key="11">
    <source>
        <dbReference type="ARBA" id="ARBA00047984"/>
    </source>
</evidence>
<dbReference type="CDD" id="cd17960">
    <property type="entry name" value="DEADc_DDX55"/>
    <property type="match status" value="1"/>
</dbReference>
<evidence type="ECO:0000256" key="14">
    <source>
        <dbReference type="SAM" id="MobiDB-lite"/>
    </source>
</evidence>
<dbReference type="GO" id="GO:0016787">
    <property type="term" value="F:hydrolase activity"/>
    <property type="evidence" value="ECO:0007669"/>
    <property type="project" value="UniProtKB-KW"/>
</dbReference>
<evidence type="ECO:0000256" key="4">
    <source>
        <dbReference type="ARBA" id="ARBA00022741"/>
    </source>
</evidence>
<dbReference type="SUPFAM" id="SSF52540">
    <property type="entry name" value="P-loop containing nucleoside triphosphate hydrolases"/>
    <property type="match status" value="1"/>
</dbReference>
<keyword evidence="6 12" id="KW-0347">Helicase</keyword>
<dbReference type="Proteomes" id="UP000789831">
    <property type="component" value="Unassembled WGS sequence"/>
</dbReference>
<organism evidence="17 18">
    <name type="scientific">Ambispora gerdemannii</name>
    <dbReference type="NCBI Taxonomy" id="144530"/>
    <lineage>
        <taxon>Eukaryota</taxon>
        <taxon>Fungi</taxon>
        <taxon>Fungi incertae sedis</taxon>
        <taxon>Mucoromycota</taxon>
        <taxon>Glomeromycotina</taxon>
        <taxon>Glomeromycetes</taxon>
        <taxon>Archaeosporales</taxon>
        <taxon>Ambisporaceae</taxon>
        <taxon>Ambispora</taxon>
    </lineage>
</organism>
<dbReference type="PANTHER" id="PTHR24031">
    <property type="entry name" value="RNA HELICASE"/>
    <property type="match status" value="1"/>
</dbReference>
<dbReference type="OrthoDB" id="7396459at2759"/>
<feature type="compositionally biased region" description="Basic and acidic residues" evidence="14">
    <location>
        <begin position="564"/>
        <end position="573"/>
    </location>
</feature>
<dbReference type="Gene3D" id="3.40.50.300">
    <property type="entry name" value="P-loop containing nucleotide triphosphate hydrolases"/>
    <property type="match status" value="2"/>
</dbReference>
<gene>
    <name evidence="17" type="ORF">AGERDE_LOCUS1269</name>
</gene>
<dbReference type="PROSITE" id="PS51194">
    <property type="entry name" value="HELICASE_CTER"/>
    <property type="match status" value="1"/>
</dbReference>
<keyword evidence="3" id="KW-0698">rRNA processing</keyword>
<keyword evidence="5 12" id="KW-0378">Hydrolase</keyword>
<keyword evidence="8 13" id="KW-0694">RNA-binding</keyword>
<dbReference type="GO" id="GO:0005730">
    <property type="term" value="C:nucleolus"/>
    <property type="evidence" value="ECO:0007669"/>
    <property type="project" value="UniProtKB-SubCell"/>
</dbReference>
<dbReference type="SMART" id="SM00490">
    <property type="entry name" value="HELICc"/>
    <property type="match status" value="1"/>
</dbReference>
<dbReference type="GO" id="GO:0006364">
    <property type="term" value="P:rRNA processing"/>
    <property type="evidence" value="ECO:0007669"/>
    <property type="project" value="UniProtKB-KW"/>
</dbReference>
<dbReference type="SMART" id="SM01178">
    <property type="entry name" value="DUF4217"/>
    <property type="match status" value="1"/>
</dbReference>
<comment type="catalytic activity">
    <reaction evidence="11 13">
        <text>ATP + H2O = ADP + phosphate + H(+)</text>
        <dbReference type="Rhea" id="RHEA:13065"/>
        <dbReference type="ChEBI" id="CHEBI:15377"/>
        <dbReference type="ChEBI" id="CHEBI:15378"/>
        <dbReference type="ChEBI" id="CHEBI:30616"/>
        <dbReference type="ChEBI" id="CHEBI:43474"/>
        <dbReference type="ChEBI" id="CHEBI:456216"/>
        <dbReference type="EC" id="3.6.4.13"/>
    </reaction>
</comment>
<evidence type="ECO:0000313" key="17">
    <source>
        <dbReference type="EMBL" id="CAG8443833.1"/>
    </source>
</evidence>
<evidence type="ECO:0000256" key="1">
    <source>
        <dbReference type="ARBA" id="ARBA00004604"/>
    </source>
</evidence>
<evidence type="ECO:0000256" key="10">
    <source>
        <dbReference type="ARBA" id="ARBA00038002"/>
    </source>
</evidence>
<keyword evidence="9" id="KW-0175">Coiled coil</keyword>
<dbReference type="InterPro" id="IPR025313">
    <property type="entry name" value="SPB4-like_CTE"/>
</dbReference>
<evidence type="ECO:0000256" key="2">
    <source>
        <dbReference type="ARBA" id="ARBA00022517"/>
    </source>
</evidence>
<evidence type="ECO:0000256" key="5">
    <source>
        <dbReference type="ARBA" id="ARBA00022801"/>
    </source>
</evidence>
<dbReference type="InterPro" id="IPR014001">
    <property type="entry name" value="Helicase_ATP-bd"/>
</dbReference>
<dbReference type="GO" id="GO:0003724">
    <property type="term" value="F:RNA helicase activity"/>
    <property type="evidence" value="ECO:0007669"/>
    <property type="project" value="UniProtKB-EC"/>
</dbReference>
<dbReference type="SMART" id="SM00487">
    <property type="entry name" value="DEXDc"/>
    <property type="match status" value="1"/>
</dbReference>
<dbReference type="GO" id="GO:0005524">
    <property type="term" value="F:ATP binding"/>
    <property type="evidence" value="ECO:0007669"/>
    <property type="project" value="UniProtKB-UniRule"/>
</dbReference>
<feature type="domain" description="Helicase ATP-binding" evidence="15">
    <location>
        <begin position="42"/>
        <end position="228"/>
    </location>
</feature>
<evidence type="ECO:0000256" key="12">
    <source>
        <dbReference type="RuleBase" id="RU000492"/>
    </source>
</evidence>
<dbReference type="Pfam" id="PF00270">
    <property type="entry name" value="DEAD"/>
    <property type="match status" value="1"/>
</dbReference>
<dbReference type="GO" id="GO:0003723">
    <property type="term" value="F:RNA binding"/>
    <property type="evidence" value="ECO:0007669"/>
    <property type="project" value="UniProtKB-UniRule"/>
</dbReference>
<feature type="compositionally biased region" description="Acidic residues" evidence="14">
    <location>
        <begin position="583"/>
        <end position="594"/>
    </location>
</feature>
<feature type="domain" description="Helicase C-terminal" evidence="16">
    <location>
        <begin position="259"/>
        <end position="422"/>
    </location>
</feature>
<accession>A0A9N8VDE1</accession>
<dbReference type="PROSITE" id="PS51192">
    <property type="entry name" value="HELICASE_ATP_BIND_1"/>
    <property type="match status" value="1"/>
</dbReference>
<dbReference type="InterPro" id="IPR056330">
    <property type="entry name" value="CTT_SPB4"/>
</dbReference>
<comment type="subcellular location">
    <subcellularLocation>
        <location evidence="1">Nucleus</location>
        <location evidence="1">Nucleolus</location>
    </subcellularLocation>
</comment>
<evidence type="ECO:0000256" key="13">
    <source>
        <dbReference type="RuleBase" id="RU365068"/>
    </source>
</evidence>
<keyword evidence="4 12" id="KW-0547">Nucleotide-binding</keyword>
<evidence type="ECO:0000256" key="7">
    <source>
        <dbReference type="ARBA" id="ARBA00022840"/>
    </source>
</evidence>
<proteinExistence type="inferred from homology"/>
<protein>
    <recommendedName>
        <fullName evidence="13">ATP-dependent RNA helicase</fullName>
        <ecNumber evidence="13">3.6.4.13</ecNumber>
    </recommendedName>
</protein>
<keyword evidence="2" id="KW-0690">Ribosome biogenesis</keyword>
<reference evidence="17" key="1">
    <citation type="submission" date="2021-06" db="EMBL/GenBank/DDBJ databases">
        <authorList>
            <person name="Kallberg Y."/>
            <person name="Tangrot J."/>
            <person name="Rosling A."/>
        </authorList>
    </citation>
    <scope>NUCLEOTIDE SEQUENCE</scope>
    <source>
        <strain evidence="17">MT106</strain>
    </source>
</reference>
<dbReference type="InterPro" id="IPR001650">
    <property type="entry name" value="Helicase_C-like"/>
</dbReference>
<evidence type="ECO:0000256" key="9">
    <source>
        <dbReference type="ARBA" id="ARBA00023054"/>
    </source>
</evidence>
<dbReference type="Pfam" id="PF00271">
    <property type="entry name" value="Helicase_C"/>
    <property type="match status" value="1"/>
</dbReference>
<feature type="region of interest" description="Disordered" evidence="14">
    <location>
        <begin position="547"/>
        <end position="594"/>
    </location>
</feature>
<dbReference type="EMBL" id="CAJVPL010000083">
    <property type="protein sequence ID" value="CAG8443833.1"/>
    <property type="molecule type" value="Genomic_DNA"/>
</dbReference>
<dbReference type="InterPro" id="IPR011545">
    <property type="entry name" value="DEAD/DEAH_box_helicase_dom"/>
</dbReference>
<dbReference type="EC" id="3.6.4.13" evidence="13"/>
<evidence type="ECO:0000256" key="6">
    <source>
        <dbReference type="ARBA" id="ARBA00022806"/>
    </source>
</evidence>
<evidence type="ECO:0000259" key="16">
    <source>
        <dbReference type="PROSITE" id="PS51194"/>
    </source>
</evidence>
<dbReference type="Pfam" id="PF13959">
    <property type="entry name" value="CTE_SPB4"/>
    <property type="match status" value="1"/>
</dbReference>
<dbReference type="Pfam" id="PF23681">
    <property type="entry name" value="CTT_SPB4"/>
    <property type="match status" value="1"/>
</dbReference>
<name>A0A9N8VDE1_9GLOM</name>
<evidence type="ECO:0000313" key="18">
    <source>
        <dbReference type="Proteomes" id="UP000789831"/>
    </source>
</evidence>